<reference evidence="1 2" key="1">
    <citation type="submission" date="2010-10" db="EMBL/GenBank/DDBJ databases">
        <title>Genomic sequence and analysis of Klebsiella sp. KP15 bacteriophage.</title>
        <authorList>
            <person name="Drulis-Kawa Z."/>
            <person name="Maciaszczyk-Dziubinska E."/>
            <person name="Bocer T."/>
        </authorList>
    </citation>
    <scope>NUCLEOTIDE SEQUENCE [LARGE SCALE GENOMIC DNA]</scope>
</reference>
<dbReference type="KEGG" id="vg:8997469"/>
<evidence type="ECO:0000313" key="2">
    <source>
        <dbReference type="Proteomes" id="UP000002373"/>
    </source>
</evidence>
<sequence>MIKKPLTSVGGFCYISHIETRYLLRRNTMTNATVVTTTYFISSGRKNAMYTLRVERRGGGYTSDNYICNLSTDPEKAEAKAREYFDRVSARLTETDTFKMIFQGFADFDLFERRGKLSVFDTEKLELLEQGIMPIGKRKGEVIAEMPMFTVLWWADQSKEDNKNSPVFDAVCAYCMGVALEKDYIAKREEIREQWEQERQERISKANHIGEIKQRLEMTGTVEKVISLGYTQVSYYTSVERFMTKINVDGNVVVYFGNNIANEGDEITFKATVKEHGEYKDVKQTIVQRVKVL</sequence>
<gene>
    <name evidence="1" type="ORF">KP15_237</name>
</gene>
<name>D5JF45_9CAUD</name>
<dbReference type="EMBL" id="GU295964">
    <property type="protein sequence ID" value="ADE35069.1"/>
    <property type="molecule type" value="Genomic_DNA"/>
</dbReference>
<accession>D5JF45</accession>
<keyword evidence="2" id="KW-1185">Reference proteome</keyword>
<dbReference type="RefSeq" id="YP_003580113.1">
    <property type="nucleotide sequence ID" value="NC_014036.1"/>
</dbReference>
<dbReference type="Proteomes" id="UP000002373">
    <property type="component" value="Segment"/>
</dbReference>
<organism evidence="1 2">
    <name type="scientific">Klebsiella phage KP15</name>
    <dbReference type="NCBI Taxonomy" id="707757"/>
    <lineage>
        <taxon>Viruses</taxon>
        <taxon>Duplodnaviria</taxon>
        <taxon>Heunggongvirae</taxon>
        <taxon>Uroviricota</taxon>
        <taxon>Caudoviricetes</taxon>
        <taxon>Pantevenvirales</taxon>
        <taxon>Straboviridae</taxon>
        <taxon>Slopekvirus</taxon>
        <taxon>Slopekvirus kp15</taxon>
    </lineage>
</organism>
<dbReference type="GeneID" id="8997469"/>
<protein>
    <submittedName>
        <fullName evidence="1">Uncharacterized protein</fullName>
    </submittedName>
</protein>
<proteinExistence type="predicted"/>
<evidence type="ECO:0000313" key="1">
    <source>
        <dbReference type="EMBL" id="ADE35069.1"/>
    </source>
</evidence>